<protein>
    <submittedName>
        <fullName evidence="2">Uncharacterized protein</fullName>
    </submittedName>
</protein>
<evidence type="ECO:0000256" key="1">
    <source>
        <dbReference type="SAM" id="MobiDB-lite"/>
    </source>
</evidence>
<reference evidence="2" key="1">
    <citation type="submission" date="2018-05" db="EMBL/GenBank/DDBJ databases">
        <authorList>
            <person name="Lanie J.A."/>
            <person name="Ng W.-L."/>
            <person name="Kazmierczak K.M."/>
            <person name="Andrzejewski T.M."/>
            <person name="Davidsen T.M."/>
            <person name="Wayne K.J."/>
            <person name="Tettelin H."/>
            <person name="Glass J.I."/>
            <person name="Rusch D."/>
            <person name="Podicherti R."/>
            <person name="Tsui H.-C.T."/>
            <person name="Winkler M.E."/>
        </authorList>
    </citation>
    <scope>NUCLEOTIDE SEQUENCE</scope>
</reference>
<accession>A0A382SBR8</accession>
<name>A0A382SBR8_9ZZZZ</name>
<dbReference type="EMBL" id="UINC01127936">
    <property type="protein sequence ID" value="SVD07380.1"/>
    <property type="molecule type" value="Genomic_DNA"/>
</dbReference>
<feature type="region of interest" description="Disordered" evidence="1">
    <location>
        <begin position="1"/>
        <end position="37"/>
    </location>
</feature>
<sequence>MDRVEEGDLDGYDALVVRSDDPAEPAPSGPTGVDEAV</sequence>
<dbReference type="AlphaFoldDB" id="A0A382SBR8"/>
<organism evidence="2">
    <name type="scientific">marine metagenome</name>
    <dbReference type="NCBI Taxonomy" id="408172"/>
    <lineage>
        <taxon>unclassified sequences</taxon>
        <taxon>metagenomes</taxon>
        <taxon>ecological metagenomes</taxon>
    </lineage>
</organism>
<gene>
    <name evidence="2" type="ORF">METZ01_LOCUS360234</name>
</gene>
<proteinExistence type="predicted"/>
<evidence type="ECO:0000313" key="2">
    <source>
        <dbReference type="EMBL" id="SVD07380.1"/>
    </source>
</evidence>